<keyword evidence="3" id="KW-1185">Reference proteome</keyword>
<evidence type="ECO:0000256" key="1">
    <source>
        <dbReference type="SAM" id="MobiDB-lite"/>
    </source>
</evidence>
<evidence type="ECO:0000313" key="2">
    <source>
        <dbReference type="EMBL" id="KAJ8384643.1"/>
    </source>
</evidence>
<sequence>MAPGVQPTTSRERRDLGCPGCLHEPTAALWLSLDTAVPHPSSRVAEVTARTGRQAAHGQSANRLEAAVDYNTRRDLVVFQFGSIGRRHGIKETDRDRGFEWEWPERERRERESDVMPFGGRVGSD</sequence>
<accession>A0AAD7W5Z9</accession>
<evidence type="ECO:0000313" key="3">
    <source>
        <dbReference type="Proteomes" id="UP001221898"/>
    </source>
</evidence>
<dbReference type="EMBL" id="JAINUG010000267">
    <property type="protein sequence ID" value="KAJ8384643.1"/>
    <property type="molecule type" value="Genomic_DNA"/>
</dbReference>
<proteinExistence type="predicted"/>
<comment type="caution">
    <text evidence="2">The sequence shown here is derived from an EMBL/GenBank/DDBJ whole genome shotgun (WGS) entry which is preliminary data.</text>
</comment>
<feature type="region of interest" description="Disordered" evidence="1">
    <location>
        <begin position="106"/>
        <end position="125"/>
    </location>
</feature>
<protein>
    <submittedName>
        <fullName evidence="2">Uncharacterized protein</fullName>
    </submittedName>
</protein>
<gene>
    <name evidence="2" type="ORF">AAFF_G00199750</name>
</gene>
<reference evidence="2" key="1">
    <citation type="journal article" date="2023" name="Science">
        <title>Genome structures resolve the early diversification of teleost fishes.</title>
        <authorList>
            <person name="Parey E."/>
            <person name="Louis A."/>
            <person name="Montfort J."/>
            <person name="Bouchez O."/>
            <person name="Roques C."/>
            <person name="Iampietro C."/>
            <person name="Lluch J."/>
            <person name="Castinel A."/>
            <person name="Donnadieu C."/>
            <person name="Desvignes T."/>
            <person name="Floi Bucao C."/>
            <person name="Jouanno E."/>
            <person name="Wen M."/>
            <person name="Mejri S."/>
            <person name="Dirks R."/>
            <person name="Jansen H."/>
            <person name="Henkel C."/>
            <person name="Chen W.J."/>
            <person name="Zahm M."/>
            <person name="Cabau C."/>
            <person name="Klopp C."/>
            <person name="Thompson A.W."/>
            <person name="Robinson-Rechavi M."/>
            <person name="Braasch I."/>
            <person name="Lecointre G."/>
            <person name="Bobe J."/>
            <person name="Postlethwait J.H."/>
            <person name="Berthelot C."/>
            <person name="Roest Crollius H."/>
            <person name="Guiguen Y."/>
        </authorList>
    </citation>
    <scope>NUCLEOTIDE SEQUENCE</scope>
    <source>
        <strain evidence="2">NC1722</strain>
    </source>
</reference>
<name>A0AAD7W5Z9_9TELE</name>
<dbReference type="AlphaFoldDB" id="A0AAD7W5Z9"/>
<organism evidence="2 3">
    <name type="scientific">Aldrovandia affinis</name>
    <dbReference type="NCBI Taxonomy" id="143900"/>
    <lineage>
        <taxon>Eukaryota</taxon>
        <taxon>Metazoa</taxon>
        <taxon>Chordata</taxon>
        <taxon>Craniata</taxon>
        <taxon>Vertebrata</taxon>
        <taxon>Euteleostomi</taxon>
        <taxon>Actinopterygii</taxon>
        <taxon>Neopterygii</taxon>
        <taxon>Teleostei</taxon>
        <taxon>Notacanthiformes</taxon>
        <taxon>Halosauridae</taxon>
        <taxon>Aldrovandia</taxon>
    </lineage>
</organism>
<dbReference type="Proteomes" id="UP001221898">
    <property type="component" value="Unassembled WGS sequence"/>
</dbReference>